<evidence type="ECO:0000313" key="2">
    <source>
        <dbReference type="EMBL" id="KFA60901.1"/>
    </source>
</evidence>
<proteinExistence type="predicted"/>
<keyword evidence="3" id="KW-1185">Reference proteome</keyword>
<dbReference type="EMBL" id="KL660883">
    <property type="protein sequence ID" value="KFA60901.1"/>
    <property type="molecule type" value="Genomic_DNA"/>
</dbReference>
<organism evidence="2 3">
    <name type="scientific">Stachybotrys chlorohalonatus (strain IBT 40285)</name>
    <dbReference type="NCBI Taxonomy" id="1283841"/>
    <lineage>
        <taxon>Eukaryota</taxon>
        <taxon>Fungi</taxon>
        <taxon>Dikarya</taxon>
        <taxon>Ascomycota</taxon>
        <taxon>Pezizomycotina</taxon>
        <taxon>Sordariomycetes</taxon>
        <taxon>Hypocreomycetidae</taxon>
        <taxon>Hypocreales</taxon>
        <taxon>Stachybotryaceae</taxon>
        <taxon>Stachybotrys</taxon>
    </lineage>
</organism>
<dbReference type="HOGENOM" id="CLU_087072_0_0_1"/>
<sequence>MGGLGRTLFQRLHLRPAAIIPIRSTNVTHPHFVAAASSQTRAWPPPSPGPAKCINVIGKAVTDRPNHNYANHILDMDFDDDDAAMQQAMGFSAFGAQDHPQKKRRYNPHADAAVPTVSNTPGFIPKGSNSTPLSATRRGGDKEASGLDGGVDSANATTSTLAQSTAANPNAGAQDATLQAQPHFAGLPERPAVGVHSANLSHGGGTGHYRGAKNDKWYEGYYDPSSNENPWQRLESSLELQSKGSWHPRGGPQHAVSA</sequence>
<feature type="compositionally biased region" description="Polar residues" evidence="1">
    <location>
        <begin position="224"/>
        <end position="244"/>
    </location>
</feature>
<accession>A0A084QAB6</accession>
<dbReference type="OMA" id="DPTKPWY"/>
<feature type="compositionally biased region" description="Polar residues" evidence="1">
    <location>
        <begin position="116"/>
        <end position="134"/>
    </location>
</feature>
<dbReference type="OrthoDB" id="5419162at2759"/>
<evidence type="ECO:0000313" key="3">
    <source>
        <dbReference type="Proteomes" id="UP000028524"/>
    </source>
</evidence>
<protein>
    <submittedName>
        <fullName evidence="2">Uncharacterized protein</fullName>
    </submittedName>
</protein>
<dbReference type="AlphaFoldDB" id="A0A084QAB6"/>
<name>A0A084QAB6_STAC4</name>
<feature type="region of interest" description="Disordered" evidence="1">
    <location>
        <begin position="97"/>
        <end position="155"/>
    </location>
</feature>
<evidence type="ECO:0000256" key="1">
    <source>
        <dbReference type="SAM" id="MobiDB-lite"/>
    </source>
</evidence>
<gene>
    <name evidence="2" type="ORF">S40285_04835</name>
</gene>
<feature type="region of interest" description="Disordered" evidence="1">
    <location>
        <begin position="195"/>
        <end position="258"/>
    </location>
</feature>
<dbReference type="Proteomes" id="UP000028524">
    <property type="component" value="Unassembled WGS sequence"/>
</dbReference>
<reference evidence="2 3" key="1">
    <citation type="journal article" date="2014" name="BMC Genomics">
        <title>Comparative genome sequencing reveals chemotype-specific gene clusters in the toxigenic black mold Stachybotrys.</title>
        <authorList>
            <person name="Semeiks J."/>
            <person name="Borek D."/>
            <person name="Otwinowski Z."/>
            <person name="Grishin N.V."/>
        </authorList>
    </citation>
    <scope>NUCLEOTIDE SEQUENCE [LARGE SCALE GENOMIC DNA]</scope>
    <source>
        <strain evidence="2 3">IBT 40285</strain>
    </source>
</reference>
<dbReference type="InParanoid" id="A0A084QAB6"/>